<evidence type="ECO:0000313" key="5">
    <source>
        <dbReference type="EMBL" id="KTC79092.1"/>
    </source>
</evidence>
<evidence type="ECO:0000259" key="4">
    <source>
        <dbReference type="PROSITE" id="PS50043"/>
    </source>
</evidence>
<organism evidence="5 7">
    <name type="scientific">Legionella cherrii</name>
    <dbReference type="NCBI Taxonomy" id="28084"/>
    <lineage>
        <taxon>Bacteria</taxon>
        <taxon>Pseudomonadati</taxon>
        <taxon>Pseudomonadota</taxon>
        <taxon>Gammaproteobacteria</taxon>
        <taxon>Legionellales</taxon>
        <taxon>Legionellaceae</taxon>
        <taxon>Legionella</taxon>
    </lineage>
</organism>
<sequence length="213" mass="24393">MLMLLQQFMTLIDPEQLYERKHDELTNFTILLFCKNKTGAYIGCNDAFAARLGFDNTQKILGRTDFDLCWSDSAPSFRLNDLQVIKNEKPRMTIETGKLLNGEIGKAMSYKLPLRSVSTHEVTGVIGIAIEFNQEDCSVDLLSHSIHTSQLTKRQKECLFYLCKGMSIKQIAKVLMLSPRTVEHYLETVREKLNCHSLARLVEKVFESQVKIK</sequence>
<dbReference type="RefSeq" id="WP_028382099.1">
    <property type="nucleotide sequence ID" value="NZ_CAAAIT010000002.1"/>
</dbReference>
<dbReference type="EMBL" id="LR134173">
    <property type="protein sequence ID" value="VEB36533.1"/>
    <property type="molecule type" value="Genomic_DNA"/>
</dbReference>
<evidence type="ECO:0000256" key="1">
    <source>
        <dbReference type="ARBA" id="ARBA00023015"/>
    </source>
</evidence>
<keyword evidence="8" id="KW-1185">Reference proteome</keyword>
<evidence type="ECO:0000256" key="2">
    <source>
        <dbReference type="ARBA" id="ARBA00023125"/>
    </source>
</evidence>
<dbReference type="Proteomes" id="UP000054921">
    <property type="component" value="Unassembled WGS sequence"/>
</dbReference>
<dbReference type="InterPro" id="IPR035965">
    <property type="entry name" value="PAS-like_dom_sf"/>
</dbReference>
<dbReference type="PROSITE" id="PS50043">
    <property type="entry name" value="HTH_LUXR_2"/>
    <property type="match status" value="1"/>
</dbReference>
<dbReference type="InterPro" id="IPR016032">
    <property type="entry name" value="Sig_transdc_resp-reg_C-effctor"/>
</dbReference>
<dbReference type="STRING" id="28084.Lche_1112"/>
<dbReference type="Pfam" id="PF00196">
    <property type="entry name" value="GerE"/>
    <property type="match status" value="1"/>
</dbReference>
<evidence type="ECO:0000313" key="6">
    <source>
        <dbReference type="EMBL" id="VEB36533.1"/>
    </source>
</evidence>
<dbReference type="PANTHER" id="PTHR44688">
    <property type="entry name" value="DNA-BINDING TRANSCRIPTIONAL ACTIVATOR DEVR_DOSR"/>
    <property type="match status" value="1"/>
</dbReference>
<feature type="domain" description="HTH luxR-type" evidence="4">
    <location>
        <begin position="144"/>
        <end position="209"/>
    </location>
</feature>
<dbReference type="Pfam" id="PF08448">
    <property type="entry name" value="PAS_4"/>
    <property type="match status" value="1"/>
</dbReference>
<dbReference type="InterPro" id="IPR036388">
    <property type="entry name" value="WH-like_DNA-bd_sf"/>
</dbReference>
<dbReference type="InterPro" id="IPR013656">
    <property type="entry name" value="PAS_4"/>
</dbReference>
<dbReference type="SUPFAM" id="SSF55785">
    <property type="entry name" value="PYP-like sensor domain (PAS domain)"/>
    <property type="match status" value="1"/>
</dbReference>
<evidence type="ECO:0000313" key="8">
    <source>
        <dbReference type="Proteomes" id="UP000277577"/>
    </source>
</evidence>
<dbReference type="CDD" id="cd06170">
    <property type="entry name" value="LuxR_C_like"/>
    <property type="match status" value="1"/>
</dbReference>
<name>A0A0W0S7N8_9GAMM</name>
<dbReference type="Proteomes" id="UP000277577">
    <property type="component" value="Chromosome"/>
</dbReference>
<reference evidence="5 7" key="1">
    <citation type="submission" date="2015-11" db="EMBL/GenBank/DDBJ databases">
        <title>Genomic analysis of 38 Legionella species identifies large and diverse effector repertoires.</title>
        <authorList>
            <person name="Burstein D."/>
            <person name="Amaro F."/>
            <person name="Zusman T."/>
            <person name="Lifshitz Z."/>
            <person name="Cohen O."/>
            <person name="Gilbert J.A."/>
            <person name="Pupko T."/>
            <person name="Shuman H.A."/>
            <person name="Segal G."/>
        </authorList>
    </citation>
    <scope>NUCLEOTIDE SEQUENCE [LARGE SCALE GENOMIC DNA]</scope>
    <source>
        <strain evidence="5 7">ORW</strain>
    </source>
</reference>
<evidence type="ECO:0000256" key="3">
    <source>
        <dbReference type="ARBA" id="ARBA00023163"/>
    </source>
</evidence>
<dbReference type="PATRIC" id="fig|28084.5.peg.1208"/>
<accession>A0A0W0S7N8</accession>
<keyword evidence="2" id="KW-0238">DNA-binding</keyword>
<reference evidence="6 8" key="2">
    <citation type="submission" date="2018-12" db="EMBL/GenBank/DDBJ databases">
        <authorList>
            <consortium name="Pathogen Informatics"/>
        </authorList>
    </citation>
    <scope>NUCLEOTIDE SEQUENCE [LARGE SCALE GENOMIC DNA]</scope>
    <source>
        <strain evidence="6 8">NCTC11976</strain>
    </source>
</reference>
<dbReference type="GO" id="GO:0003677">
    <property type="term" value="F:DNA binding"/>
    <property type="evidence" value="ECO:0007669"/>
    <property type="project" value="UniProtKB-KW"/>
</dbReference>
<dbReference type="Gene3D" id="3.30.450.20">
    <property type="entry name" value="PAS domain"/>
    <property type="match status" value="1"/>
</dbReference>
<dbReference type="EMBL" id="LNXW01000013">
    <property type="protein sequence ID" value="KTC79092.1"/>
    <property type="molecule type" value="Genomic_DNA"/>
</dbReference>
<dbReference type="AlphaFoldDB" id="A0A0W0S7N8"/>
<evidence type="ECO:0000313" key="7">
    <source>
        <dbReference type="Proteomes" id="UP000054921"/>
    </source>
</evidence>
<dbReference type="GO" id="GO:0006355">
    <property type="term" value="P:regulation of DNA-templated transcription"/>
    <property type="evidence" value="ECO:0007669"/>
    <property type="project" value="InterPro"/>
</dbReference>
<dbReference type="PANTHER" id="PTHR44688:SF16">
    <property type="entry name" value="DNA-BINDING TRANSCRIPTIONAL ACTIVATOR DEVR_DOSR"/>
    <property type="match status" value="1"/>
</dbReference>
<dbReference type="SMART" id="SM00421">
    <property type="entry name" value="HTH_LUXR"/>
    <property type="match status" value="1"/>
</dbReference>
<protein>
    <submittedName>
        <fullName evidence="5">LuxR family transcriptional regulator</fullName>
    </submittedName>
</protein>
<dbReference type="PRINTS" id="PR00038">
    <property type="entry name" value="HTHLUXR"/>
</dbReference>
<proteinExistence type="predicted"/>
<gene>
    <name evidence="6" type="primary">luxR_2</name>
    <name evidence="5" type="ORF">Lche_1112</name>
    <name evidence="6" type="ORF">NCTC11976_01758</name>
</gene>
<dbReference type="Gene3D" id="1.10.10.10">
    <property type="entry name" value="Winged helix-like DNA-binding domain superfamily/Winged helix DNA-binding domain"/>
    <property type="match status" value="1"/>
</dbReference>
<keyword evidence="3" id="KW-0804">Transcription</keyword>
<dbReference type="OrthoDB" id="5634505at2"/>
<dbReference type="SUPFAM" id="SSF46894">
    <property type="entry name" value="C-terminal effector domain of the bipartite response regulators"/>
    <property type="match status" value="1"/>
</dbReference>
<dbReference type="InterPro" id="IPR000792">
    <property type="entry name" value="Tscrpt_reg_LuxR_C"/>
</dbReference>
<keyword evidence="1" id="KW-0805">Transcription regulation</keyword>